<protein>
    <submittedName>
        <fullName evidence="4">Opacity protein-like surface antigen</fullName>
    </submittedName>
</protein>
<reference evidence="4 5" key="1">
    <citation type="submission" date="2018-11" db="EMBL/GenBank/DDBJ databases">
        <title>Genomic Encyclopedia of Type Strains, Phase IV (KMG-IV): sequencing the most valuable type-strain genomes for metagenomic binning, comparative biology and taxonomic classification.</title>
        <authorList>
            <person name="Goeker M."/>
        </authorList>
    </citation>
    <scope>NUCLEOTIDE SEQUENCE [LARGE SCALE GENOMIC DNA]</scope>
    <source>
        <strain evidence="4 5">DSM 16974</strain>
    </source>
</reference>
<organism evidence="4 5">
    <name type="scientific">Marinimicrobium koreense</name>
    <dbReference type="NCBI Taxonomy" id="306545"/>
    <lineage>
        <taxon>Bacteria</taxon>
        <taxon>Pseudomonadati</taxon>
        <taxon>Pseudomonadota</taxon>
        <taxon>Gammaproteobacteria</taxon>
        <taxon>Cellvibrionales</taxon>
        <taxon>Cellvibrionaceae</taxon>
        <taxon>Marinimicrobium</taxon>
    </lineage>
</organism>
<dbReference type="Gene3D" id="2.40.160.20">
    <property type="match status" value="1"/>
</dbReference>
<name>A0A3N1NQK4_9GAMM</name>
<gene>
    <name evidence="4" type="ORF">EDC38_2702</name>
</gene>
<accession>A0A3N1NQK4</accession>
<evidence type="ECO:0000313" key="5">
    <source>
        <dbReference type="Proteomes" id="UP000273643"/>
    </source>
</evidence>
<feature type="chain" id="PRO_5017973436" evidence="2">
    <location>
        <begin position="23"/>
        <end position="188"/>
    </location>
</feature>
<dbReference type="RefSeq" id="WP_024462261.1">
    <property type="nucleotide sequence ID" value="NZ_RJUK01000002.1"/>
</dbReference>
<evidence type="ECO:0000256" key="2">
    <source>
        <dbReference type="SAM" id="SignalP"/>
    </source>
</evidence>
<dbReference type="Proteomes" id="UP000273643">
    <property type="component" value="Unassembled WGS sequence"/>
</dbReference>
<feature type="domain" description="Outer membrane protein beta-barrel" evidence="3">
    <location>
        <begin position="11"/>
        <end position="188"/>
    </location>
</feature>
<evidence type="ECO:0000259" key="3">
    <source>
        <dbReference type="Pfam" id="PF13505"/>
    </source>
</evidence>
<dbReference type="EMBL" id="RJUK01000002">
    <property type="protein sequence ID" value="ROQ18475.1"/>
    <property type="molecule type" value="Genomic_DNA"/>
</dbReference>
<feature type="signal peptide" evidence="2">
    <location>
        <begin position="1"/>
        <end position="22"/>
    </location>
</feature>
<proteinExistence type="predicted"/>
<sequence length="188" mass="20405">MKQSIMYGIAGALALTSGAALAQDSVSHNENAAHVYVGGSYGGFKARGGEFDDEKDFFELSFGGFFNPYVGLEASATYFGEYGNDLATADAEGYGMAVIGRLPLSDSWGLYAKGGQFFWEADIDTPVGSGDTDGDDPFYAAGMDFRLAQNLNMIVEYSRYEIDTRLEELPNVEDTDLDTVKVGLRLRF</sequence>
<evidence type="ECO:0000313" key="4">
    <source>
        <dbReference type="EMBL" id="ROQ18475.1"/>
    </source>
</evidence>
<keyword evidence="5" id="KW-1185">Reference proteome</keyword>
<evidence type="ECO:0000256" key="1">
    <source>
        <dbReference type="ARBA" id="ARBA00022729"/>
    </source>
</evidence>
<dbReference type="Pfam" id="PF13505">
    <property type="entry name" value="OMP_b-brl"/>
    <property type="match status" value="1"/>
</dbReference>
<dbReference type="AlphaFoldDB" id="A0A3N1NQK4"/>
<dbReference type="SUPFAM" id="SSF56925">
    <property type="entry name" value="OMPA-like"/>
    <property type="match status" value="1"/>
</dbReference>
<comment type="caution">
    <text evidence="4">The sequence shown here is derived from an EMBL/GenBank/DDBJ whole genome shotgun (WGS) entry which is preliminary data.</text>
</comment>
<dbReference type="InterPro" id="IPR011250">
    <property type="entry name" value="OMP/PagP_B-barrel"/>
</dbReference>
<keyword evidence="1 2" id="KW-0732">Signal</keyword>
<dbReference type="InterPro" id="IPR027385">
    <property type="entry name" value="Beta-barrel_OMP"/>
</dbReference>